<dbReference type="CDD" id="cd06553">
    <property type="entry name" value="ASCH_Ef3133_like"/>
    <property type="match status" value="1"/>
</dbReference>
<name>A0A7W7M491_9MICC</name>
<dbReference type="PANTHER" id="PTHR39203">
    <property type="entry name" value="CYTOPLASMIC PROTEIN-RELATED"/>
    <property type="match status" value="1"/>
</dbReference>
<organism evidence="2 3">
    <name type="scientific">Micrococcus cohnii</name>
    <dbReference type="NCBI Taxonomy" id="993416"/>
    <lineage>
        <taxon>Bacteria</taxon>
        <taxon>Bacillati</taxon>
        <taxon>Actinomycetota</taxon>
        <taxon>Actinomycetes</taxon>
        <taxon>Micrococcales</taxon>
        <taxon>Micrococcaceae</taxon>
        <taxon>Micrococcus</taxon>
    </lineage>
</organism>
<dbReference type="SUPFAM" id="SSF88697">
    <property type="entry name" value="PUA domain-like"/>
    <property type="match status" value="1"/>
</dbReference>
<dbReference type="EMBL" id="JACHNA010000001">
    <property type="protein sequence ID" value="MBB4736440.1"/>
    <property type="molecule type" value="Genomic_DNA"/>
</dbReference>
<feature type="domain" description="ASCH" evidence="1">
    <location>
        <begin position="31"/>
        <end position="151"/>
    </location>
</feature>
<evidence type="ECO:0000313" key="2">
    <source>
        <dbReference type="EMBL" id="MBB4736440.1"/>
    </source>
</evidence>
<comment type="caution">
    <text evidence="2">The sequence shown here is derived from an EMBL/GenBank/DDBJ whole genome shotgun (WGS) entry which is preliminary data.</text>
</comment>
<reference evidence="2 3" key="1">
    <citation type="submission" date="2020-08" db="EMBL/GenBank/DDBJ databases">
        <title>Sequencing the genomes of 1000 actinobacteria strains.</title>
        <authorList>
            <person name="Klenk H.-P."/>
        </authorList>
    </citation>
    <scope>NUCLEOTIDE SEQUENCE [LARGE SCALE GENOMIC DNA]</scope>
    <source>
        <strain evidence="2 3">DSM 23974</strain>
    </source>
</reference>
<keyword evidence="3" id="KW-1185">Reference proteome</keyword>
<dbReference type="Pfam" id="PF04266">
    <property type="entry name" value="ASCH"/>
    <property type="match status" value="1"/>
</dbReference>
<dbReference type="SMART" id="SM01022">
    <property type="entry name" value="ASCH"/>
    <property type="match status" value="1"/>
</dbReference>
<evidence type="ECO:0000259" key="1">
    <source>
        <dbReference type="SMART" id="SM01022"/>
    </source>
</evidence>
<sequence>MSDPAGETMAAFWVRARCHDPALPSCPPPAWSFGAGPDEADALLALVLQDRKTATASALADYENAGERPPRPGELSVVLDGDGMPRAVIEVTAVDVVPFSEVSAEHAWAEGEGDRSLGHWRDEHRAFWTEHGATGFAPEMPVVCERFRLRFSG</sequence>
<dbReference type="InterPro" id="IPR009326">
    <property type="entry name" value="DUF984"/>
</dbReference>
<dbReference type="PANTHER" id="PTHR39203:SF1">
    <property type="entry name" value="CYTOPLASMIC PROTEIN"/>
    <property type="match status" value="1"/>
</dbReference>
<proteinExistence type="predicted"/>
<dbReference type="PIRSF" id="PIRSF021320">
    <property type="entry name" value="DUF984"/>
    <property type="match status" value="1"/>
</dbReference>
<evidence type="ECO:0000313" key="3">
    <source>
        <dbReference type="Proteomes" id="UP000540191"/>
    </source>
</evidence>
<dbReference type="InterPro" id="IPR007374">
    <property type="entry name" value="ASCH_domain"/>
</dbReference>
<dbReference type="AlphaFoldDB" id="A0A7W7M491"/>
<dbReference type="InterPro" id="IPR015947">
    <property type="entry name" value="PUA-like_sf"/>
</dbReference>
<dbReference type="Proteomes" id="UP000540191">
    <property type="component" value="Unassembled WGS sequence"/>
</dbReference>
<accession>A0A7W7M491</accession>
<protein>
    <submittedName>
        <fullName evidence="2">Uncharacterized protein YhfF</fullName>
    </submittedName>
</protein>
<dbReference type="RefSeq" id="WP_184242069.1">
    <property type="nucleotide sequence ID" value="NZ_JACHNA010000001.1"/>
</dbReference>
<dbReference type="Gene3D" id="3.10.400.10">
    <property type="entry name" value="Sulfate adenylyltransferase"/>
    <property type="match status" value="1"/>
</dbReference>
<gene>
    <name evidence="2" type="ORF">HDA30_001948</name>
</gene>